<evidence type="ECO:0000313" key="2">
    <source>
        <dbReference type="EMBL" id="ONG53446.1"/>
    </source>
</evidence>
<dbReference type="EMBL" id="MLCO01000101">
    <property type="protein sequence ID" value="ONG53446.1"/>
    <property type="molecule type" value="Genomic_DNA"/>
</dbReference>
<comment type="caution">
    <text evidence="2">The sequence shown here is derived from an EMBL/GenBank/DDBJ whole genome shotgun (WGS) entry which is preliminary data.</text>
</comment>
<protein>
    <submittedName>
        <fullName evidence="2">Uncharacterized protein</fullName>
    </submittedName>
</protein>
<gene>
    <name evidence="2" type="ORF">BKE38_12080</name>
</gene>
<feature type="coiled-coil region" evidence="1">
    <location>
        <begin position="73"/>
        <end position="143"/>
    </location>
</feature>
<sequence>MAGTDLLERAVFEAAISDQASGPARAVTQAFANMAAGAEKVARAQEELVTSSSRGADALRRRYLDEEKLAAKSEQAQRKLAAVIRDVDKARREEGLAEADAAAITARATAEAEKAIRVAQERIARENAQMRALQQASAAAEAATRSEADLSRARSEALAGIVSQTKALGDLRARYDPLFAAQRQHLAALRDISELEKAGTLTTERAAAIRARLVASYREEKEELVSLAALDRQRDTALREQARAAEEAAQALQRVVTSAANYGQALGNLRARYDPLYAAQRQHRQAMQEVATLEKAGALTAEQAAASRARLGAALRTAQQEASGLAAIERQQAQASAEAKRASDQQGAALDQLRGRYSPLFAAAQQYRQELKLLADAEKAGAIAAADAAQLRSQVKSGFADQV</sequence>
<proteinExistence type="predicted"/>
<reference evidence="2 3" key="1">
    <citation type="submission" date="2016-10" db="EMBL/GenBank/DDBJ databases">
        <title>Draft Genome sequence of Roseomonas sp. strain M3.</title>
        <authorList>
            <person name="Subhash Y."/>
            <person name="Lee S."/>
        </authorList>
    </citation>
    <scope>NUCLEOTIDE SEQUENCE [LARGE SCALE GENOMIC DNA]</scope>
    <source>
        <strain evidence="2 3">M3</strain>
    </source>
</reference>
<keyword evidence="1" id="KW-0175">Coiled coil</keyword>
<name>A0A1V2H4N0_9PROT</name>
<dbReference type="OrthoDB" id="8421800at2"/>
<feature type="non-terminal residue" evidence="2">
    <location>
        <position position="403"/>
    </location>
</feature>
<organism evidence="2 3">
    <name type="scientific">Teichococcus deserti</name>
    <dbReference type="NCBI Taxonomy" id="1817963"/>
    <lineage>
        <taxon>Bacteria</taxon>
        <taxon>Pseudomonadati</taxon>
        <taxon>Pseudomonadota</taxon>
        <taxon>Alphaproteobacteria</taxon>
        <taxon>Acetobacterales</taxon>
        <taxon>Roseomonadaceae</taxon>
        <taxon>Roseomonas</taxon>
    </lineage>
</organism>
<dbReference type="RefSeq" id="WP_076957609.1">
    <property type="nucleotide sequence ID" value="NZ_MLCO01000101.1"/>
</dbReference>
<dbReference type="Proteomes" id="UP000188879">
    <property type="component" value="Unassembled WGS sequence"/>
</dbReference>
<accession>A0A1V2H4N0</accession>
<evidence type="ECO:0000313" key="3">
    <source>
        <dbReference type="Proteomes" id="UP000188879"/>
    </source>
</evidence>
<keyword evidence="3" id="KW-1185">Reference proteome</keyword>
<dbReference type="AlphaFoldDB" id="A0A1V2H4N0"/>
<evidence type="ECO:0000256" key="1">
    <source>
        <dbReference type="SAM" id="Coils"/>
    </source>
</evidence>